<gene>
    <name evidence="3" type="ORF">IAA08_00625</name>
</gene>
<name>A0A9D2D0N7_9FIRM</name>
<comment type="caution">
    <text evidence="3">The sequence shown here is derived from an EMBL/GenBank/DDBJ whole genome shotgun (WGS) entry which is preliminary data.</text>
</comment>
<feature type="domain" description="PhoU" evidence="2">
    <location>
        <begin position="20"/>
        <end position="103"/>
    </location>
</feature>
<dbReference type="InterPro" id="IPR038078">
    <property type="entry name" value="PhoU-like_sf"/>
</dbReference>
<protein>
    <submittedName>
        <fullName evidence="3">Na/Pi cotransporter family protein</fullName>
    </submittedName>
</protein>
<reference evidence="3" key="2">
    <citation type="submission" date="2021-04" db="EMBL/GenBank/DDBJ databases">
        <authorList>
            <person name="Gilroy R."/>
        </authorList>
    </citation>
    <scope>NUCLEOTIDE SEQUENCE</scope>
    <source>
        <strain evidence="3">CHK192-9172</strain>
    </source>
</reference>
<dbReference type="EMBL" id="DXCH01000017">
    <property type="protein sequence ID" value="HIZ06421.1"/>
    <property type="molecule type" value="Genomic_DNA"/>
</dbReference>
<evidence type="ECO:0000259" key="2">
    <source>
        <dbReference type="Pfam" id="PF01895"/>
    </source>
</evidence>
<dbReference type="Proteomes" id="UP000824024">
    <property type="component" value="Unassembled WGS sequence"/>
</dbReference>
<dbReference type="InterPro" id="IPR026022">
    <property type="entry name" value="PhoU_dom"/>
</dbReference>
<dbReference type="Pfam" id="PF01895">
    <property type="entry name" value="PhoU"/>
    <property type="match status" value="1"/>
</dbReference>
<evidence type="ECO:0000256" key="1">
    <source>
        <dbReference type="SAM" id="Coils"/>
    </source>
</evidence>
<keyword evidence="1" id="KW-0175">Coiled coil</keyword>
<proteinExistence type="predicted"/>
<sequence length="111" mass="12858">TKLMEEKKIHFSPKVLEEIGQMKQVSLEAMNKLERVRMGSSRSDIREIEEVEQKMDDMTEEYRNNQLERMQVGVCSDEACVLYSEMLTDFERIGDHILNIGQEMGQGKVSA</sequence>
<dbReference type="AlphaFoldDB" id="A0A9D2D0N7"/>
<accession>A0A9D2D0N7</accession>
<reference evidence="3" key="1">
    <citation type="journal article" date="2021" name="PeerJ">
        <title>Extensive microbial diversity within the chicken gut microbiome revealed by metagenomics and culture.</title>
        <authorList>
            <person name="Gilroy R."/>
            <person name="Ravi A."/>
            <person name="Getino M."/>
            <person name="Pursley I."/>
            <person name="Horton D.L."/>
            <person name="Alikhan N.F."/>
            <person name="Baker D."/>
            <person name="Gharbi K."/>
            <person name="Hall N."/>
            <person name="Watson M."/>
            <person name="Adriaenssens E.M."/>
            <person name="Foster-Nyarko E."/>
            <person name="Jarju S."/>
            <person name="Secka A."/>
            <person name="Antonio M."/>
            <person name="Oren A."/>
            <person name="Chaudhuri R.R."/>
            <person name="La Ragione R."/>
            <person name="Hildebrand F."/>
            <person name="Pallen M.J."/>
        </authorList>
    </citation>
    <scope>NUCLEOTIDE SEQUENCE</scope>
    <source>
        <strain evidence="3">CHK192-9172</strain>
    </source>
</reference>
<dbReference type="Gene3D" id="1.20.58.220">
    <property type="entry name" value="Phosphate transport system protein phou homolog 2, domain 2"/>
    <property type="match status" value="1"/>
</dbReference>
<evidence type="ECO:0000313" key="3">
    <source>
        <dbReference type="EMBL" id="HIZ06421.1"/>
    </source>
</evidence>
<evidence type="ECO:0000313" key="4">
    <source>
        <dbReference type="Proteomes" id="UP000824024"/>
    </source>
</evidence>
<feature type="coiled-coil region" evidence="1">
    <location>
        <begin position="41"/>
        <end position="68"/>
    </location>
</feature>
<dbReference type="SUPFAM" id="SSF109755">
    <property type="entry name" value="PhoU-like"/>
    <property type="match status" value="1"/>
</dbReference>
<feature type="non-terminal residue" evidence="3">
    <location>
        <position position="1"/>
    </location>
</feature>
<organism evidence="3 4">
    <name type="scientific">Candidatus Eubacterium avistercoris</name>
    <dbReference type="NCBI Taxonomy" id="2838567"/>
    <lineage>
        <taxon>Bacteria</taxon>
        <taxon>Bacillati</taxon>
        <taxon>Bacillota</taxon>
        <taxon>Clostridia</taxon>
        <taxon>Eubacteriales</taxon>
        <taxon>Eubacteriaceae</taxon>
        <taxon>Eubacterium</taxon>
    </lineage>
</organism>